<dbReference type="InterPro" id="IPR050736">
    <property type="entry name" value="Sensor_HK_Regulatory"/>
</dbReference>
<keyword evidence="7" id="KW-0802">TPR repeat</keyword>
<reference evidence="10 11" key="1">
    <citation type="submission" date="2021-05" db="EMBL/GenBank/DDBJ databases">
        <title>A Polyphasic approach of four new species of the genus Ohtaekwangia: Ohtaekwangia histidinii sp. nov., Ohtaekwangia cretensis sp. nov., Ohtaekwangia indiensis sp. nov., Ohtaekwangia reichenbachii sp. nov. from diverse environment.</title>
        <authorList>
            <person name="Octaviana S."/>
        </authorList>
    </citation>
    <scope>NUCLEOTIDE SEQUENCE [LARGE SCALE GENOMIC DNA]</scope>
    <source>
        <strain evidence="10 11">PWU20</strain>
    </source>
</reference>
<feature type="domain" description="Histidine kinase" evidence="9">
    <location>
        <begin position="473"/>
        <end position="688"/>
    </location>
</feature>
<evidence type="ECO:0000256" key="5">
    <source>
        <dbReference type="ARBA" id="ARBA00022777"/>
    </source>
</evidence>
<dbReference type="SUPFAM" id="SSF47384">
    <property type="entry name" value="Homodimeric domain of signal transducing histidine kinase"/>
    <property type="match status" value="1"/>
</dbReference>
<proteinExistence type="predicted"/>
<evidence type="ECO:0000313" key="10">
    <source>
        <dbReference type="EMBL" id="MBT1704995.1"/>
    </source>
</evidence>
<dbReference type="PANTHER" id="PTHR43711:SF1">
    <property type="entry name" value="HISTIDINE KINASE 1"/>
    <property type="match status" value="1"/>
</dbReference>
<evidence type="ECO:0000256" key="6">
    <source>
        <dbReference type="ARBA" id="ARBA00023012"/>
    </source>
</evidence>
<dbReference type="SMART" id="SM00028">
    <property type="entry name" value="TPR"/>
    <property type="match status" value="5"/>
</dbReference>
<keyword evidence="8" id="KW-0812">Transmembrane</keyword>
<dbReference type="InterPro" id="IPR019734">
    <property type="entry name" value="TPR_rpt"/>
</dbReference>
<accession>A0ABS5VU98</accession>
<comment type="catalytic activity">
    <reaction evidence="1">
        <text>ATP + protein L-histidine = ADP + protein N-phospho-L-histidine.</text>
        <dbReference type="EC" id="2.7.13.3"/>
    </reaction>
</comment>
<dbReference type="GO" id="GO:0016301">
    <property type="term" value="F:kinase activity"/>
    <property type="evidence" value="ECO:0007669"/>
    <property type="project" value="UniProtKB-KW"/>
</dbReference>
<dbReference type="PRINTS" id="PR00344">
    <property type="entry name" value="BCTRLSENSOR"/>
</dbReference>
<dbReference type="SUPFAM" id="SSF55874">
    <property type="entry name" value="ATPase domain of HSP90 chaperone/DNA topoisomerase II/histidine kinase"/>
    <property type="match status" value="1"/>
</dbReference>
<keyword evidence="5 10" id="KW-0418">Kinase</keyword>
<dbReference type="PANTHER" id="PTHR43711">
    <property type="entry name" value="TWO-COMPONENT HISTIDINE KINASE"/>
    <property type="match status" value="1"/>
</dbReference>
<dbReference type="Pfam" id="PF00512">
    <property type="entry name" value="HisKA"/>
    <property type="match status" value="1"/>
</dbReference>
<dbReference type="Gene3D" id="1.10.287.130">
    <property type="match status" value="1"/>
</dbReference>
<evidence type="ECO:0000259" key="9">
    <source>
        <dbReference type="PROSITE" id="PS50109"/>
    </source>
</evidence>
<keyword evidence="4" id="KW-0808">Transferase</keyword>
<dbReference type="InterPro" id="IPR011990">
    <property type="entry name" value="TPR-like_helical_dom_sf"/>
</dbReference>
<dbReference type="Proteomes" id="UP000772618">
    <property type="component" value="Unassembled WGS sequence"/>
</dbReference>
<dbReference type="InterPro" id="IPR036890">
    <property type="entry name" value="HATPase_C_sf"/>
</dbReference>
<keyword evidence="8" id="KW-1133">Transmembrane helix</keyword>
<dbReference type="SUPFAM" id="SSF48452">
    <property type="entry name" value="TPR-like"/>
    <property type="match status" value="2"/>
</dbReference>
<evidence type="ECO:0000256" key="7">
    <source>
        <dbReference type="PROSITE-ProRule" id="PRU00339"/>
    </source>
</evidence>
<evidence type="ECO:0000256" key="3">
    <source>
        <dbReference type="ARBA" id="ARBA00022553"/>
    </source>
</evidence>
<evidence type="ECO:0000256" key="1">
    <source>
        <dbReference type="ARBA" id="ARBA00000085"/>
    </source>
</evidence>
<feature type="repeat" description="TPR" evidence="7">
    <location>
        <begin position="282"/>
        <end position="315"/>
    </location>
</feature>
<organism evidence="10 11">
    <name type="scientific">Chryseosolibacter indicus</name>
    <dbReference type="NCBI Taxonomy" id="2782351"/>
    <lineage>
        <taxon>Bacteria</taxon>
        <taxon>Pseudomonadati</taxon>
        <taxon>Bacteroidota</taxon>
        <taxon>Cytophagia</taxon>
        <taxon>Cytophagales</taxon>
        <taxon>Chryseotaleaceae</taxon>
        <taxon>Chryseosolibacter</taxon>
    </lineage>
</organism>
<name>A0ABS5VU98_9BACT</name>
<dbReference type="InterPro" id="IPR003594">
    <property type="entry name" value="HATPase_dom"/>
</dbReference>
<dbReference type="Pfam" id="PF02518">
    <property type="entry name" value="HATPase_c"/>
    <property type="match status" value="1"/>
</dbReference>
<comment type="caution">
    <text evidence="10">The sequence shown here is derived from an EMBL/GenBank/DDBJ whole genome shotgun (WGS) entry which is preliminary data.</text>
</comment>
<evidence type="ECO:0000256" key="4">
    <source>
        <dbReference type="ARBA" id="ARBA00022679"/>
    </source>
</evidence>
<dbReference type="InterPro" id="IPR036097">
    <property type="entry name" value="HisK_dim/P_sf"/>
</dbReference>
<evidence type="ECO:0000256" key="2">
    <source>
        <dbReference type="ARBA" id="ARBA00012438"/>
    </source>
</evidence>
<dbReference type="InterPro" id="IPR005467">
    <property type="entry name" value="His_kinase_dom"/>
</dbReference>
<feature type="transmembrane region" description="Helical" evidence="8">
    <location>
        <begin position="403"/>
        <end position="421"/>
    </location>
</feature>
<keyword evidence="11" id="KW-1185">Reference proteome</keyword>
<evidence type="ECO:0000256" key="8">
    <source>
        <dbReference type="SAM" id="Phobius"/>
    </source>
</evidence>
<keyword evidence="6" id="KW-0902">Two-component regulatory system</keyword>
<dbReference type="InterPro" id="IPR003661">
    <property type="entry name" value="HisK_dim/P_dom"/>
</dbReference>
<dbReference type="CDD" id="cd00082">
    <property type="entry name" value="HisKA"/>
    <property type="match status" value="1"/>
</dbReference>
<dbReference type="InterPro" id="IPR004358">
    <property type="entry name" value="Sig_transdc_His_kin-like_C"/>
</dbReference>
<dbReference type="Gene3D" id="3.30.565.10">
    <property type="entry name" value="Histidine kinase-like ATPase, C-terminal domain"/>
    <property type="match status" value="1"/>
</dbReference>
<dbReference type="EC" id="2.7.13.3" evidence="2"/>
<dbReference type="RefSeq" id="WP_254154953.1">
    <property type="nucleotide sequence ID" value="NZ_JAHESD010000044.1"/>
</dbReference>
<keyword evidence="8" id="KW-0472">Membrane</keyword>
<dbReference type="SMART" id="SM00388">
    <property type="entry name" value="HisKA"/>
    <property type="match status" value="1"/>
</dbReference>
<dbReference type="SMART" id="SM00387">
    <property type="entry name" value="HATPase_c"/>
    <property type="match status" value="1"/>
</dbReference>
<dbReference type="PROSITE" id="PS50005">
    <property type="entry name" value="TPR"/>
    <property type="match status" value="1"/>
</dbReference>
<evidence type="ECO:0000313" key="11">
    <source>
        <dbReference type="Proteomes" id="UP000772618"/>
    </source>
</evidence>
<keyword evidence="3" id="KW-0597">Phosphoprotein</keyword>
<dbReference type="Pfam" id="PF13181">
    <property type="entry name" value="TPR_8"/>
    <property type="match status" value="1"/>
</dbReference>
<protein>
    <recommendedName>
        <fullName evidence="2">histidine kinase</fullName>
        <ecNumber evidence="2">2.7.13.3</ecNumber>
    </recommendedName>
</protein>
<dbReference type="PROSITE" id="PS50109">
    <property type="entry name" value="HIS_KIN"/>
    <property type="match status" value="1"/>
</dbReference>
<dbReference type="Gene3D" id="1.25.40.10">
    <property type="entry name" value="Tetratricopeptide repeat domain"/>
    <property type="match status" value="2"/>
</dbReference>
<dbReference type="EMBL" id="JAHESD010000044">
    <property type="protein sequence ID" value="MBT1704995.1"/>
    <property type="molecule type" value="Genomic_DNA"/>
</dbReference>
<sequence>MKRLIYLLFLCVLLLSHVSFGQNSELIKSIKRKLSTAEGPTRFDLLNDLAWEHRFANPDSTIFYGVQAYDFGKQLNLKNGLARPLNLIGLGNNYKGERLLAYENYSKALQIANAQNDSVQIAHSNNNIGRLFYEQGLLGRSYEHFITAKGIFQMLNDSSGLAYALQSLANLYKTQRDYTKAEDNYLKAYKIRLALGNTRDIMSAYVYLGRFYLELNQFNKSVFYFQRADSTGHVIKDEINIAEIKTYLAESYLNIGLLNQAEAISKEGLDVILRHNNLRMMPQAYRIIGQIYFKKNNLAEAKKYFSLSLDVSIKIKELNAQMNAYYYLWKISEHVGNERDRLTNLNQYLLLKDSVKDLDLARQVERLQFEIEIQKKEQENKLLKSEDAVHEAIIQKQKMQNNVLYIVIVSISIVGFLIWRNSKRRTEVNRKLIQQNAEIEAQRKEIIKQNSSLSLRNQQLSDLNNEKDTLMSIVAHDLKSPLHRINGIVDLMESETALSEDQKIYMKMTRDATRQGLSLITDLLDVHMIEENIEPNYITFDISTFLLEKTQNFTPAADAKNIHLYIKEVTSEEVTSDIDYLDRIVDNLLSNAIKFSGTDSTIVLAAGKKGNEFWISIKDQGQGFTERDKQQLYQKFKKLSARPTRGESSNGLGLAIVKTLVDRLKGKIELNSEQGKGSEFIVRIPSQETPAIKI</sequence>
<dbReference type="Pfam" id="PF13424">
    <property type="entry name" value="TPR_12"/>
    <property type="match status" value="1"/>
</dbReference>
<gene>
    <name evidence="10" type="ORF">KK060_17010</name>
</gene>